<evidence type="ECO:0000259" key="8">
    <source>
        <dbReference type="Pfam" id="PF20946"/>
    </source>
</evidence>
<dbReference type="GO" id="GO:0006261">
    <property type="term" value="P:DNA-templated DNA replication"/>
    <property type="evidence" value="ECO:0007669"/>
    <property type="project" value="TreeGrafter"/>
</dbReference>
<gene>
    <name evidence="10" type="ORF">NA57DRAFT_66975</name>
</gene>
<dbReference type="EMBL" id="ML978128">
    <property type="protein sequence ID" value="KAF2097424.1"/>
    <property type="molecule type" value="Genomic_DNA"/>
</dbReference>
<dbReference type="PROSITE" id="PS50082">
    <property type="entry name" value="WD_REPEATS_2"/>
    <property type="match status" value="2"/>
</dbReference>
<dbReference type="Pfam" id="PF12341">
    <property type="entry name" value="Mcl1_mid"/>
    <property type="match status" value="1"/>
</dbReference>
<dbReference type="GO" id="GO:0006281">
    <property type="term" value="P:DNA repair"/>
    <property type="evidence" value="ECO:0007669"/>
    <property type="project" value="TreeGrafter"/>
</dbReference>
<dbReference type="CDD" id="cd00200">
    <property type="entry name" value="WD40"/>
    <property type="match status" value="1"/>
</dbReference>
<evidence type="ECO:0000256" key="3">
    <source>
        <dbReference type="ARBA" id="ARBA00022737"/>
    </source>
</evidence>
<keyword evidence="11" id="KW-1185">Reference proteome</keyword>
<dbReference type="PANTHER" id="PTHR19932:SF10">
    <property type="entry name" value="WD REPEAT AND HMG-BOX DNA-BINDING PROTEIN 1"/>
    <property type="match status" value="1"/>
</dbReference>
<evidence type="ECO:0000256" key="1">
    <source>
        <dbReference type="ARBA" id="ARBA00004123"/>
    </source>
</evidence>
<dbReference type="GO" id="GO:0000278">
    <property type="term" value="P:mitotic cell cycle"/>
    <property type="evidence" value="ECO:0007669"/>
    <property type="project" value="TreeGrafter"/>
</dbReference>
<dbReference type="InterPro" id="IPR048591">
    <property type="entry name" value="WDHD1/CFT4_hel"/>
</dbReference>
<dbReference type="Pfam" id="PF24817">
    <property type="entry name" value="WD40_WDHD1_1st"/>
    <property type="match status" value="1"/>
</dbReference>
<feature type="repeat" description="WD" evidence="5">
    <location>
        <begin position="9"/>
        <end position="50"/>
    </location>
</feature>
<feature type="domain" description="WDHD1/CFT4 second beta-propeller" evidence="7">
    <location>
        <begin position="421"/>
        <end position="717"/>
    </location>
</feature>
<dbReference type="Pfam" id="PF20946">
    <property type="entry name" value="Ctf4_C"/>
    <property type="match status" value="1"/>
</dbReference>
<evidence type="ECO:0000259" key="9">
    <source>
        <dbReference type="Pfam" id="PF24817"/>
    </source>
</evidence>
<evidence type="ECO:0000259" key="7">
    <source>
        <dbReference type="Pfam" id="PF12341"/>
    </source>
</evidence>
<sequence>MAQQRLRKRPAHTEGHTSLCYSPDGSKLVTAGQNSTIRIFQTGSDAEPANIDNCQVDNYAVVATDKYAITGSEDGSVSMYSLDEKSLEGILLRCTLPVRDLALSPNGEWIAVASDDNTVKMVQIEDMTQVVRLDDQTKPAKHVSFSPSGDMLSISYTDGVILCYSLGSVGPVLHKKLPGLVKALETTDEPTTRAYWHPDGRAFAVATATRDIQVFSRGDWERQRSFKNGHAADITAMAWSPNGALLASVGLDRKLVLWNSKTQKILKTYDGIHDTILGLAWHPSENILSYTSSNGELYIHTDFVPDEHLASLKLAVQPSPFIHDPLSETSGNSRREPANGLKDPMDVEMDDDIDPLDAILGPEELSEHGDGFIVDDDGAGYAEEAINGFGKRTNGHLADFDTRLLKRRPQINSWQPKIHQAFQSGSTPWRGNRKYLCLNLIGFVWTVDNSEGGREDEDYHTVTVEFYDREFQRDFHFREDKYYDKACLTEHGTIFSCPPDAARNMPATIYYRPHEMWTMRTEWYVELPKGESVTAMSLSDSYIVVTTSTNYTRVYSLFGVPVRIYRQKSSPSVTCASWRDYIMTVGNGPVAANGRPQLLYTIQNVKRDDVCQNEDIVALQDGEELKSVFFSDNGDPCIYDTSGTLLVLLHWRTPGQAQWVPLLDTRQLTRLADGKKDEIYWPVAVADNKFHCIILKGTEYPYFPRPLLTDFDFQIPVTASPVEPSKSLKEKSVEELEETFVRESIKSALLEDLVGSTKATSSQRQMLIRQETAVDAVLMYLLNVECQMGEERGMKCLEIVSLLRDRSGTMLDKAQAIAERKNMDVLAEKIRKLAESRMIGLVDDDD</sequence>
<dbReference type="AlphaFoldDB" id="A0A9P4IB21"/>
<proteinExistence type="predicted"/>
<dbReference type="SUPFAM" id="SSF50978">
    <property type="entry name" value="WD40 repeat-like"/>
    <property type="match status" value="1"/>
</dbReference>
<organism evidence="10 11">
    <name type="scientific">Rhizodiscina lignyota</name>
    <dbReference type="NCBI Taxonomy" id="1504668"/>
    <lineage>
        <taxon>Eukaryota</taxon>
        <taxon>Fungi</taxon>
        <taxon>Dikarya</taxon>
        <taxon>Ascomycota</taxon>
        <taxon>Pezizomycotina</taxon>
        <taxon>Dothideomycetes</taxon>
        <taxon>Pleosporomycetidae</taxon>
        <taxon>Aulographales</taxon>
        <taxon>Rhizodiscinaceae</taxon>
        <taxon>Rhizodiscina</taxon>
    </lineage>
</organism>
<dbReference type="PROSITE" id="PS50294">
    <property type="entry name" value="WD_REPEATS_REGION"/>
    <property type="match status" value="1"/>
</dbReference>
<feature type="repeat" description="WD" evidence="5">
    <location>
        <begin position="227"/>
        <end position="268"/>
    </location>
</feature>
<evidence type="ECO:0000313" key="10">
    <source>
        <dbReference type="EMBL" id="KAF2097424.1"/>
    </source>
</evidence>
<keyword evidence="2 5" id="KW-0853">WD repeat</keyword>
<evidence type="ECO:0000256" key="2">
    <source>
        <dbReference type="ARBA" id="ARBA00022574"/>
    </source>
</evidence>
<dbReference type="PANTHER" id="PTHR19932">
    <property type="entry name" value="WD REPEAT AND HMG-BOX DNA BINDING PROTEIN"/>
    <property type="match status" value="1"/>
</dbReference>
<dbReference type="InterPro" id="IPR001680">
    <property type="entry name" value="WD40_rpt"/>
</dbReference>
<feature type="region of interest" description="Disordered" evidence="6">
    <location>
        <begin position="323"/>
        <end position="346"/>
    </location>
</feature>
<name>A0A9P4IB21_9PEZI</name>
<feature type="domain" description="WDHD1 first WD40" evidence="9">
    <location>
        <begin position="9"/>
        <end position="298"/>
    </location>
</feature>
<dbReference type="InterPro" id="IPR036322">
    <property type="entry name" value="WD40_repeat_dom_sf"/>
</dbReference>
<comment type="caution">
    <text evidence="10">The sequence shown here is derived from an EMBL/GenBank/DDBJ whole genome shotgun (WGS) entry which is preliminary data.</text>
</comment>
<comment type="subcellular location">
    <subcellularLocation>
        <location evidence="1">Nucleus</location>
    </subcellularLocation>
</comment>
<evidence type="ECO:0000256" key="6">
    <source>
        <dbReference type="SAM" id="MobiDB-lite"/>
    </source>
</evidence>
<dbReference type="Gene3D" id="2.130.10.10">
    <property type="entry name" value="YVTN repeat-like/Quinoprotein amine dehydrogenase"/>
    <property type="match status" value="2"/>
</dbReference>
<dbReference type="InterPro" id="IPR022100">
    <property type="entry name" value="WDHD1/CFT4_beta-prop_2nd"/>
</dbReference>
<dbReference type="InterPro" id="IPR015943">
    <property type="entry name" value="WD40/YVTN_repeat-like_dom_sf"/>
</dbReference>
<evidence type="ECO:0000313" key="11">
    <source>
        <dbReference type="Proteomes" id="UP000799772"/>
    </source>
</evidence>
<feature type="domain" description="WDHD1/CFT4 helical bundle" evidence="8">
    <location>
        <begin position="735"/>
        <end position="838"/>
    </location>
</feature>
<dbReference type="SMART" id="SM00320">
    <property type="entry name" value="WD40"/>
    <property type="match status" value="7"/>
</dbReference>
<keyword evidence="4" id="KW-0539">Nucleus</keyword>
<dbReference type="Proteomes" id="UP000799772">
    <property type="component" value="Unassembled WGS sequence"/>
</dbReference>
<dbReference type="GO" id="GO:0043596">
    <property type="term" value="C:nuclear replication fork"/>
    <property type="evidence" value="ECO:0007669"/>
    <property type="project" value="TreeGrafter"/>
</dbReference>
<reference evidence="10" key="1">
    <citation type="journal article" date="2020" name="Stud. Mycol.">
        <title>101 Dothideomycetes genomes: a test case for predicting lifestyles and emergence of pathogens.</title>
        <authorList>
            <person name="Haridas S."/>
            <person name="Albert R."/>
            <person name="Binder M."/>
            <person name="Bloem J."/>
            <person name="Labutti K."/>
            <person name="Salamov A."/>
            <person name="Andreopoulos B."/>
            <person name="Baker S."/>
            <person name="Barry K."/>
            <person name="Bills G."/>
            <person name="Bluhm B."/>
            <person name="Cannon C."/>
            <person name="Castanera R."/>
            <person name="Culley D."/>
            <person name="Daum C."/>
            <person name="Ezra D."/>
            <person name="Gonzalez J."/>
            <person name="Henrissat B."/>
            <person name="Kuo A."/>
            <person name="Liang C."/>
            <person name="Lipzen A."/>
            <person name="Lutzoni F."/>
            <person name="Magnuson J."/>
            <person name="Mondo S."/>
            <person name="Nolan M."/>
            <person name="Ohm R."/>
            <person name="Pangilinan J."/>
            <person name="Park H.-J."/>
            <person name="Ramirez L."/>
            <person name="Alfaro M."/>
            <person name="Sun H."/>
            <person name="Tritt A."/>
            <person name="Yoshinaga Y."/>
            <person name="Zwiers L.-H."/>
            <person name="Turgeon B."/>
            <person name="Goodwin S."/>
            <person name="Spatafora J."/>
            <person name="Crous P."/>
            <person name="Grigoriev I."/>
        </authorList>
    </citation>
    <scope>NUCLEOTIDE SEQUENCE</scope>
    <source>
        <strain evidence="10">CBS 133067</strain>
    </source>
</reference>
<dbReference type="OrthoDB" id="427368at2759"/>
<evidence type="ECO:0000256" key="5">
    <source>
        <dbReference type="PROSITE-ProRule" id="PRU00221"/>
    </source>
</evidence>
<dbReference type="GO" id="GO:0003682">
    <property type="term" value="F:chromatin binding"/>
    <property type="evidence" value="ECO:0007669"/>
    <property type="project" value="TreeGrafter"/>
</dbReference>
<accession>A0A9P4IB21</accession>
<dbReference type="InterPro" id="IPR057646">
    <property type="entry name" value="WD40_WDHD1_1st"/>
</dbReference>
<keyword evidence="3" id="KW-0677">Repeat</keyword>
<protein>
    <submittedName>
        <fullName evidence="10">WD40 repeat-like protein</fullName>
    </submittedName>
</protein>
<evidence type="ECO:0000256" key="4">
    <source>
        <dbReference type="ARBA" id="ARBA00023242"/>
    </source>
</evidence>